<comment type="caution">
    <text evidence="1">The sequence shown here is derived from an EMBL/GenBank/DDBJ whole genome shotgun (WGS) entry which is preliminary data.</text>
</comment>
<reference evidence="2" key="3">
    <citation type="submission" date="2015-02" db="EMBL/GenBank/DDBJ databases">
        <title>Genome analysis of three genomes within the thermophilic hydrogenogenic bacterial species Caldanaerobacter subterraneus.</title>
        <authorList>
            <person name="Sant'Anna F.H."/>
            <person name="Lebedinsky A."/>
            <person name="Sokolova T."/>
            <person name="Robb F.T."/>
            <person name="Gonzalez J.M."/>
        </authorList>
    </citation>
    <scope>NUCLEOTIDE SEQUENCE [LARGE SCALE GENOMIC DNA]</scope>
    <source>
        <strain evidence="2">DSM 12653</strain>
    </source>
</reference>
<gene>
    <name evidence="1" type="ORF">CDSM653_01453</name>
</gene>
<evidence type="ECO:0000313" key="2">
    <source>
        <dbReference type="Proteomes" id="UP000010146"/>
    </source>
</evidence>
<protein>
    <submittedName>
        <fullName evidence="1">Uncharacterized protein</fullName>
    </submittedName>
</protein>
<reference evidence="1 2" key="1">
    <citation type="submission" date="2008-07" db="EMBL/GenBank/DDBJ databases">
        <authorList>
            <person name="Gonzalez J."/>
            <person name="Sokolova T."/>
            <person name="Ferriera S."/>
            <person name="Johnson J."/>
            <person name="Kravitz S."/>
            <person name="Beeson K."/>
            <person name="Sutton G."/>
            <person name="Rogers Y.-H."/>
            <person name="Friedman R."/>
            <person name="Frazier M."/>
            <person name="Venter J.C."/>
        </authorList>
    </citation>
    <scope>NUCLEOTIDE SEQUENCE [LARGE SCALE GENOMIC DNA]</scope>
    <source>
        <strain evidence="1 2">DSM 12653</strain>
    </source>
</reference>
<name>A0A0F5PLK8_9THEO</name>
<sequence length="36" mass="4343">MIFRANNFILPQFLLFLNIPYGQLEENVVIYKRKSL</sequence>
<organism evidence="1 2">
    <name type="scientific">Caldanaerobacter subterraneus subsp. pacificus DSM 12653</name>
    <dbReference type="NCBI Taxonomy" id="391606"/>
    <lineage>
        <taxon>Bacteria</taxon>
        <taxon>Bacillati</taxon>
        <taxon>Bacillota</taxon>
        <taxon>Clostridia</taxon>
        <taxon>Thermoanaerobacterales</taxon>
        <taxon>Thermoanaerobacteraceae</taxon>
        <taxon>Caldanaerobacter</taxon>
    </lineage>
</organism>
<dbReference type="EMBL" id="ABXP02000079">
    <property type="protein sequence ID" value="KKC29490.1"/>
    <property type="molecule type" value="Genomic_DNA"/>
</dbReference>
<reference evidence="1 2" key="2">
    <citation type="journal article" date="2015" name="BMC Genomics">
        <title>Analysis of three genomes within the thermophilic bacterial species Caldanaerobacter subterraneus with a focus on carbon monoxide dehydrogenase evolution and hydrolase diversity.</title>
        <authorList>
            <person name="Sant'Anna F.H."/>
            <person name="Lebedinsky A.V."/>
            <person name="Sokolova T.G."/>
            <person name="Robb F.T."/>
            <person name="Gonzalez J.M."/>
        </authorList>
    </citation>
    <scope>NUCLEOTIDE SEQUENCE [LARGE SCALE GENOMIC DNA]</scope>
    <source>
        <strain evidence="1 2">DSM 12653</strain>
    </source>
</reference>
<dbReference type="AlphaFoldDB" id="A0A0F5PLK8"/>
<proteinExistence type="predicted"/>
<dbReference type="Proteomes" id="UP000010146">
    <property type="component" value="Unassembled WGS sequence"/>
</dbReference>
<evidence type="ECO:0000313" key="1">
    <source>
        <dbReference type="EMBL" id="KKC29490.1"/>
    </source>
</evidence>
<accession>A0A0F5PLK8</accession>